<evidence type="ECO:0000256" key="1">
    <source>
        <dbReference type="ARBA" id="ARBA00009477"/>
    </source>
</evidence>
<keyword evidence="3" id="KW-0175">Coiled coil</keyword>
<dbReference type="Gene3D" id="2.40.30.170">
    <property type="match status" value="1"/>
</dbReference>
<dbReference type="GO" id="GO:0015679">
    <property type="term" value="P:plasma membrane copper ion transport"/>
    <property type="evidence" value="ECO:0007669"/>
    <property type="project" value="TreeGrafter"/>
</dbReference>
<dbReference type="FunFam" id="2.40.30.170:FF:000010">
    <property type="entry name" value="Efflux RND transporter periplasmic adaptor subunit"/>
    <property type="match status" value="1"/>
</dbReference>
<dbReference type="NCBIfam" id="TIGR01730">
    <property type="entry name" value="RND_mfp"/>
    <property type="match status" value="1"/>
</dbReference>
<keyword evidence="8" id="KW-1185">Reference proteome</keyword>
<feature type="chain" id="PRO_5009286505" evidence="4">
    <location>
        <begin position="23"/>
        <end position="381"/>
    </location>
</feature>
<gene>
    <name evidence="7" type="ORF">SAMN05421819_1194</name>
</gene>
<keyword evidence="2" id="KW-0813">Transport</keyword>
<dbReference type="AlphaFoldDB" id="A0A1H5UTL7"/>
<dbReference type="Proteomes" id="UP000236728">
    <property type="component" value="Unassembled WGS sequence"/>
</dbReference>
<dbReference type="SUPFAM" id="SSF111369">
    <property type="entry name" value="HlyD-like secretion proteins"/>
    <property type="match status" value="1"/>
</dbReference>
<dbReference type="InterPro" id="IPR058792">
    <property type="entry name" value="Beta-barrel_RND_2"/>
</dbReference>
<feature type="domain" description="CzcB-like barrel-sandwich hybrid" evidence="6">
    <location>
        <begin position="85"/>
        <end position="229"/>
    </location>
</feature>
<dbReference type="GO" id="GO:0060003">
    <property type="term" value="P:copper ion export"/>
    <property type="evidence" value="ECO:0007669"/>
    <property type="project" value="TreeGrafter"/>
</dbReference>
<dbReference type="Gene3D" id="2.40.50.100">
    <property type="match status" value="1"/>
</dbReference>
<evidence type="ECO:0000256" key="3">
    <source>
        <dbReference type="SAM" id="Coils"/>
    </source>
</evidence>
<dbReference type="GO" id="GO:0046914">
    <property type="term" value="F:transition metal ion binding"/>
    <property type="evidence" value="ECO:0007669"/>
    <property type="project" value="TreeGrafter"/>
</dbReference>
<dbReference type="PANTHER" id="PTHR30097:SF4">
    <property type="entry name" value="SLR6042 PROTEIN"/>
    <property type="match status" value="1"/>
</dbReference>
<evidence type="ECO:0000256" key="4">
    <source>
        <dbReference type="SAM" id="SignalP"/>
    </source>
</evidence>
<dbReference type="Pfam" id="PF25954">
    <property type="entry name" value="Beta-barrel_RND_2"/>
    <property type="match status" value="1"/>
</dbReference>
<dbReference type="GO" id="GO:0030288">
    <property type="term" value="C:outer membrane-bounded periplasmic space"/>
    <property type="evidence" value="ECO:0007669"/>
    <property type="project" value="TreeGrafter"/>
</dbReference>
<feature type="signal peptide" evidence="4">
    <location>
        <begin position="1"/>
        <end position="22"/>
    </location>
</feature>
<dbReference type="PANTHER" id="PTHR30097">
    <property type="entry name" value="CATION EFFLUX SYSTEM PROTEIN CUSB"/>
    <property type="match status" value="1"/>
</dbReference>
<dbReference type="RefSeq" id="WP_235011388.1">
    <property type="nucleotide sequence ID" value="NZ_FNVA01000001.1"/>
</dbReference>
<dbReference type="Pfam" id="PF25973">
    <property type="entry name" value="BSH_CzcB"/>
    <property type="match status" value="1"/>
</dbReference>
<dbReference type="InterPro" id="IPR051909">
    <property type="entry name" value="MFP_Cation_Efflux"/>
</dbReference>
<comment type="similarity">
    <text evidence="1">Belongs to the membrane fusion protein (MFP) (TC 8.A.1) family.</text>
</comment>
<reference evidence="7 8" key="1">
    <citation type="submission" date="2016-10" db="EMBL/GenBank/DDBJ databases">
        <authorList>
            <person name="de Groot N.N."/>
        </authorList>
    </citation>
    <scope>NUCLEOTIDE SEQUENCE [LARGE SCALE GENOMIC DNA]</scope>
    <source>
        <strain evidence="7 8">DSM 22489</strain>
    </source>
</reference>
<dbReference type="InterPro" id="IPR006143">
    <property type="entry name" value="RND_pump_MFP"/>
</dbReference>
<proteinExistence type="inferred from homology"/>
<evidence type="ECO:0000259" key="5">
    <source>
        <dbReference type="Pfam" id="PF25954"/>
    </source>
</evidence>
<dbReference type="InterPro" id="IPR058647">
    <property type="entry name" value="BSH_CzcB-like"/>
</dbReference>
<organism evidence="7 8">
    <name type="scientific">Bryocella elongata</name>
    <dbReference type="NCBI Taxonomy" id="863522"/>
    <lineage>
        <taxon>Bacteria</taxon>
        <taxon>Pseudomonadati</taxon>
        <taxon>Acidobacteriota</taxon>
        <taxon>Terriglobia</taxon>
        <taxon>Terriglobales</taxon>
        <taxon>Acidobacteriaceae</taxon>
        <taxon>Bryocella</taxon>
    </lineage>
</organism>
<dbReference type="GO" id="GO:0022857">
    <property type="term" value="F:transmembrane transporter activity"/>
    <property type="evidence" value="ECO:0007669"/>
    <property type="project" value="InterPro"/>
</dbReference>
<evidence type="ECO:0000256" key="2">
    <source>
        <dbReference type="ARBA" id="ARBA00022448"/>
    </source>
</evidence>
<accession>A0A1H5UTL7</accession>
<dbReference type="GO" id="GO:0016020">
    <property type="term" value="C:membrane"/>
    <property type="evidence" value="ECO:0007669"/>
    <property type="project" value="InterPro"/>
</dbReference>
<dbReference type="Gene3D" id="2.40.420.20">
    <property type="match status" value="1"/>
</dbReference>
<evidence type="ECO:0000313" key="7">
    <source>
        <dbReference type="EMBL" id="SEF78425.1"/>
    </source>
</evidence>
<name>A0A1H5UTL7_9BACT</name>
<dbReference type="Gene3D" id="1.10.287.470">
    <property type="entry name" value="Helix hairpin bin"/>
    <property type="match status" value="1"/>
</dbReference>
<evidence type="ECO:0000259" key="6">
    <source>
        <dbReference type="Pfam" id="PF25973"/>
    </source>
</evidence>
<protein>
    <submittedName>
        <fullName evidence="7">Membrane fusion protein, cobalt-zinc-cadmium efflux system</fullName>
    </submittedName>
</protein>
<evidence type="ECO:0000313" key="8">
    <source>
        <dbReference type="Proteomes" id="UP000236728"/>
    </source>
</evidence>
<sequence length="381" mass="40690">MTFHNSSLKVLAAATLCFGLLACEKQKFNPADGTPKPTAPTETGDMSLVKVDKPGLFPIVAAEQINAPAQLNVTGTINPDISREVPVISLASGRVIDIKTRLGNEVKKGQLLLQVQSNDITNAFDSYLKAVNDEQLANKAYLRAKDLYQNGAVPLSALEQAEDSEKDANTDLNAAEEQLRNLGVNKNHPSSIVPVYAPISGVIISQNVTNAAAVGVTYSGSSTAFTIADLSTIWVLCDVYENDLPKIAVGQSADIHVTGYPGRALQGMISEIDPILDPSVRTAKVRLEVRNPGFLKLGMFVNATLASKQTEVHAVVPASAILHLHDRDWVYVPAGGKQFRRIEVHSGNMLPGNRQEVLSGISAGQPVVSNVLQLAATLEAQ</sequence>
<feature type="coiled-coil region" evidence="3">
    <location>
        <begin position="158"/>
        <end position="185"/>
    </location>
</feature>
<keyword evidence="4" id="KW-0732">Signal</keyword>
<dbReference type="EMBL" id="FNVA01000001">
    <property type="protein sequence ID" value="SEF78425.1"/>
    <property type="molecule type" value="Genomic_DNA"/>
</dbReference>
<feature type="domain" description="CusB-like beta-barrel" evidence="5">
    <location>
        <begin position="232"/>
        <end position="308"/>
    </location>
</feature>